<evidence type="ECO:0000313" key="1">
    <source>
        <dbReference type="EMBL" id="GAA4615895.1"/>
    </source>
</evidence>
<organism evidence="1 2">
    <name type="scientific">Actinoallomurus liliacearum</name>
    <dbReference type="NCBI Taxonomy" id="1080073"/>
    <lineage>
        <taxon>Bacteria</taxon>
        <taxon>Bacillati</taxon>
        <taxon>Actinomycetota</taxon>
        <taxon>Actinomycetes</taxon>
        <taxon>Streptosporangiales</taxon>
        <taxon>Thermomonosporaceae</taxon>
        <taxon>Actinoallomurus</taxon>
    </lineage>
</organism>
<sequence length="163" mass="17396">MGAGQGDPVTAVPPTSAPSAVVRMAGDAQVCTVRRASGRDRVRGLVAVDPHPVGIVVVWLPGMNQHPCRAELTRGNADLARRIAKDVEAAPKWPSGVFHCPMDDALDAELYFEQPRHAKAELVDAGLAGCRGIAAPGRSARQFTDRFARDLASIAPSPWRTRL</sequence>
<reference evidence="2" key="1">
    <citation type="journal article" date="2019" name="Int. J. Syst. Evol. Microbiol.">
        <title>The Global Catalogue of Microorganisms (GCM) 10K type strain sequencing project: providing services to taxonomists for standard genome sequencing and annotation.</title>
        <authorList>
            <consortium name="The Broad Institute Genomics Platform"/>
            <consortium name="The Broad Institute Genome Sequencing Center for Infectious Disease"/>
            <person name="Wu L."/>
            <person name="Ma J."/>
        </authorList>
    </citation>
    <scope>NUCLEOTIDE SEQUENCE [LARGE SCALE GENOMIC DNA]</scope>
    <source>
        <strain evidence="2">JCM 17938</strain>
    </source>
</reference>
<gene>
    <name evidence="1" type="ORF">GCM10023195_70350</name>
</gene>
<keyword evidence="2" id="KW-1185">Reference proteome</keyword>
<name>A0ABP8TXB0_9ACTN</name>
<dbReference type="EMBL" id="BAABHJ010000031">
    <property type="protein sequence ID" value="GAA4615895.1"/>
    <property type="molecule type" value="Genomic_DNA"/>
</dbReference>
<protein>
    <submittedName>
        <fullName evidence="1">Uncharacterized protein</fullName>
    </submittedName>
</protein>
<proteinExistence type="predicted"/>
<evidence type="ECO:0000313" key="2">
    <source>
        <dbReference type="Proteomes" id="UP001500212"/>
    </source>
</evidence>
<accession>A0ABP8TXB0</accession>
<dbReference type="Proteomes" id="UP001500212">
    <property type="component" value="Unassembled WGS sequence"/>
</dbReference>
<comment type="caution">
    <text evidence="1">The sequence shown here is derived from an EMBL/GenBank/DDBJ whole genome shotgun (WGS) entry which is preliminary data.</text>
</comment>